<name>A0ABV0JGG6_9CYAN</name>
<organism evidence="1 2">
    <name type="scientific">Trichocoleus desertorum GB2-A4</name>
    <dbReference type="NCBI Taxonomy" id="2933944"/>
    <lineage>
        <taxon>Bacteria</taxon>
        <taxon>Bacillati</taxon>
        <taxon>Cyanobacteriota</taxon>
        <taxon>Cyanophyceae</taxon>
        <taxon>Leptolyngbyales</taxon>
        <taxon>Trichocoleusaceae</taxon>
        <taxon>Trichocoleus</taxon>
    </lineage>
</organism>
<protein>
    <submittedName>
        <fullName evidence="1">Uncharacterized protein</fullName>
    </submittedName>
</protein>
<reference evidence="1 2" key="1">
    <citation type="submission" date="2022-04" db="EMBL/GenBank/DDBJ databases">
        <title>Positive selection, recombination, and allopatry shape intraspecific diversity of widespread and dominant cyanobacteria.</title>
        <authorList>
            <person name="Wei J."/>
            <person name="Shu W."/>
            <person name="Hu C."/>
        </authorList>
    </citation>
    <scope>NUCLEOTIDE SEQUENCE [LARGE SCALE GENOMIC DNA]</scope>
    <source>
        <strain evidence="1 2">GB2-A4</strain>
    </source>
</reference>
<dbReference type="Proteomes" id="UP001464891">
    <property type="component" value="Unassembled WGS sequence"/>
</dbReference>
<accession>A0ABV0JGG6</accession>
<evidence type="ECO:0000313" key="1">
    <source>
        <dbReference type="EMBL" id="MEP0820892.1"/>
    </source>
</evidence>
<gene>
    <name evidence="1" type="ORF">NC998_27795</name>
</gene>
<evidence type="ECO:0000313" key="2">
    <source>
        <dbReference type="Proteomes" id="UP001464891"/>
    </source>
</evidence>
<comment type="caution">
    <text evidence="1">The sequence shown here is derived from an EMBL/GenBank/DDBJ whole genome shotgun (WGS) entry which is preliminary data.</text>
</comment>
<keyword evidence="2" id="KW-1185">Reference proteome</keyword>
<sequence length="191" mass="21991">MAQFTVEQLIYLLYANAYIEAGTITKGTVKSYLPNEWKEKAEEIYVALEKQKLIKQVSKGRFSVTEEGVKALVTNLSTTDYKFDSVKGPKVLNILLTCIGKAAKAHPQAKQSEELSFDEFQEKFKALYFEERRQQELRGVVAIHSKELCQKFKEQNPISQEELNHYFELLKSTNKILAVVEKGHELVQWVE</sequence>
<dbReference type="EMBL" id="JAMPKM010000050">
    <property type="protein sequence ID" value="MEP0820892.1"/>
    <property type="molecule type" value="Genomic_DNA"/>
</dbReference>
<proteinExistence type="predicted"/>
<dbReference type="RefSeq" id="WP_190443272.1">
    <property type="nucleotide sequence ID" value="NZ_JAMPKM010000050.1"/>
</dbReference>